<evidence type="ECO:0000256" key="3">
    <source>
        <dbReference type="ARBA" id="ARBA00022448"/>
    </source>
</evidence>
<dbReference type="PROSITE" id="PS52015">
    <property type="entry name" value="TONB_CTD"/>
    <property type="match status" value="1"/>
</dbReference>
<sequence>MTKQTTLKTLLAAPLLALTIVMAMPAATIAQNKPQEQKPFMYAEQMPVYKGGEKELLNFLTNNINYPADARAAGLEGLVVVTFVVDETGKVNDAKVAKKLGRGTDEEALRVINLTNGNWTPGRQDGKAVAVQYTMPVRFSLNESERAATASIANQSPKFKGGQEAFFNTISKHLQLPAEAKKENLNARVVVRFYVDKDGAVSNIRLEETKLKKTVGAGANMDYMDASTFQLQNKAVLAKLTEAATAAVRATSGKWEPALKNGLPAGSELALPLHFTGSNTTNPTTLGTPEMTKYTKAGYSFEEVDVKPVFKEGSLERFLAKNLRYPADINFEGTVKTGFFINEDGKIIGPLMFVDTDFGKEGYAIQQEIKRVFNLMEGKWEPGKVDGKAVSVTKVIIIQFVTDKSSKKTTDTAATKPDVIVTRFK</sequence>
<comment type="subcellular location">
    <subcellularLocation>
        <location evidence="1">Cell inner membrane</location>
        <topology evidence="1">Single-pass membrane protein</topology>
        <orientation evidence="1">Periplasmic side</orientation>
    </subcellularLocation>
</comment>
<evidence type="ECO:0000256" key="7">
    <source>
        <dbReference type="ARBA" id="ARBA00022927"/>
    </source>
</evidence>
<dbReference type="InterPro" id="IPR051045">
    <property type="entry name" value="TonB-dependent_transducer"/>
</dbReference>
<keyword evidence="3" id="KW-0813">Transport</keyword>
<dbReference type="Proteomes" id="UP000474777">
    <property type="component" value="Unassembled WGS sequence"/>
</dbReference>
<dbReference type="RefSeq" id="WP_163915464.1">
    <property type="nucleotide sequence ID" value="NZ_JAAGWD010000005.1"/>
</dbReference>
<evidence type="ECO:0000313" key="13">
    <source>
        <dbReference type="Proteomes" id="UP000474777"/>
    </source>
</evidence>
<keyword evidence="8" id="KW-1133">Transmembrane helix</keyword>
<name>A0A6B3LW97_9BACT</name>
<evidence type="ECO:0000256" key="5">
    <source>
        <dbReference type="ARBA" id="ARBA00022519"/>
    </source>
</evidence>
<evidence type="ECO:0000259" key="11">
    <source>
        <dbReference type="PROSITE" id="PS52015"/>
    </source>
</evidence>
<feature type="signal peptide" evidence="10">
    <location>
        <begin position="1"/>
        <end position="23"/>
    </location>
</feature>
<dbReference type="GO" id="GO:0015031">
    <property type="term" value="P:protein transport"/>
    <property type="evidence" value="ECO:0007669"/>
    <property type="project" value="UniProtKB-KW"/>
</dbReference>
<evidence type="ECO:0000313" key="12">
    <source>
        <dbReference type="EMBL" id="NEM98576.1"/>
    </source>
</evidence>
<evidence type="ECO:0000256" key="8">
    <source>
        <dbReference type="ARBA" id="ARBA00022989"/>
    </source>
</evidence>
<dbReference type="GO" id="GO:0031992">
    <property type="term" value="F:energy transducer activity"/>
    <property type="evidence" value="ECO:0007669"/>
    <property type="project" value="TreeGrafter"/>
</dbReference>
<keyword evidence="9" id="KW-0472">Membrane</keyword>
<reference evidence="12 13" key="1">
    <citation type="submission" date="2020-02" db="EMBL/GenBank/DDBJ databases">
        <authorList>
            <person name="Kim M.K."/>
        </authorList>
    </citation>
    <scope>NUCLEOTIDE SEQUENCE [LARGE SCALE GENOMIC DNA]</scope>
    <source>
        <strain evidence="12 13">BT327</strain>
    </source>
</reference>
<feature type="chain" id="PRO_5025337354" evidence="10">
    <location>
        <begin position="24"/>
        <end position="425"/>
    </location>
</feature>
<keyword evidence="5" id="KW-0997">Cell inner membrane</keyword>
<evidence type="ECO:0000256" key="10">
    <source>
        <dbReference type="SAM" id="SignalP"/>
    </source>
</evidence>
<dbReference type="PANTHER" id="PTHR33446">
    <property type="entry name" value="PROTEIN TONB-RELATED"/>
    <property type="match status" value="1"/>
</dbReference>
<dbReference type="EMBL" id="JAAGWD010000005">
    <property type="protein sequence ID" value="NEM98576.1"/>
    <property type="molecule type" value="Genomic_DNA"/>
</dbReference>
<comment type="caution">
    <text evidence="12">The sequence shown here is derived from an EMBL/GenBank/DDBJ whole genome shotgun (WGS) entry which is preliminary data.</text>
</comment>
<keyword evidence="4" id="KW-1003">Cell membrane</keyword>
<gene>
    <name evidence="12" type="ORF">GXP69_12800</name>
</gene>
<keyword evidence="7" id="KW-0653">Protein transport</keyword>
<evidence type="ECO:0000256" key="4">
    <source>
        <dbReference type="ARBA" id="ARBA00022475"/>
    </source>
</evidence>
<keyword evidence="6" id="KW-0812">Transmembrane</keyword>
<evidence type="ECO:0000256" key="1">
    <source>
        <dbReference type="ARBA" id="ARBA00004383"/>
    </source>
</evidence>
<evidence type="ECO:0000256" key="6">
    <source>
        <dbReference type="ARBA" id="ARBA00022692"/>
    </source>
</evidence>
<keyword evidence="13" id="KW-1185">Reference proteome</keyword>
<dbReference type="Gene3D" id="3.30.1150.10">
    <property type="match status" value="3"/>
</dbReference>
<evidence type="ECO:0000256" key="9">
    <source>
        <dbReference type="ARBA" id="ARBA00023136"/>
    </source>
</evidence>
<evidence type="ECO:0000256" key="2">
    <source>
        <dbReference type="ARBA" id="ARBA00006555"/>
    </source>
</evidence>
<dbReference type="PANTHER" id="PTHR33446:SF2">
    <property type="entry name" value="PROTEIN TONB"/>
    <property type="match status" value="1"/>
</dbReference>
<dbReference type="AlphaFoldDB" id="A0A6B3LW97"/>
<protein>
    <submittedName>
        <fullName evidence="12">TonB family protein</fullName>
    </submittedName>
</protein>
<dbReference type="InterPro" id="IPR006260">
    <property type="entry name" value="TonB/TolA_C"/>
</dbReference>
<dbReference type="Pfam" id="PF03544">
    <property type="entry name" value="TonB_C"/>
    <property type="match status" value="1"/>
</dbReference>
<dbReference type="GO" id="GO:0055085">
    <property type="term" value="P:transmembrane transport"/>
    <property type="evidence" value="ECO:0007669"/>
    <property type="project" value="InterPro"/>
</dbReference>
<feature type="domain" description="TonB C-terminal" evidence="11">
    <location>
        <begin position="51"/>
        <end position="148"/>
    </location>
</feature>
<proteinExistence type="inferred from homology"/>
<dbReference type="SUPFAM" id="SSF74653">
    <property type="entry name" value="TolA/TonB C-terminal domain"/>
    <property type="match status" value="3"/>
</dbReference>
<dbReference type="NCBIfam" id="TIGR01352">
    <property type="entry name" value="tonB_Cterm"/>
    <property type="match status" value="1"/>
</dbReference>
<comment type="similarity">
    <text evidence="2">Belongs to the TonB family.</text>
</comment>
<keyword evidence="10" id="KW-0732">Signal</keyword>
<organism evidence="12 13">
    <name type="scientific">Pontibacter burrus</name>
    <dbReference type="NCBI Taxonomy" id="2704466"/>
    <lineage>
        <taxon>Bacteria</taxon>
        <taxon>Pseudomonadati</taxon>
        <taxon>Bacteroidota</taxon>
        <taxon>Cytophagia</taxon>
        <taxon>Cytophagales</taxon>
        <taxon>Hymenobacteraceae</taxon>
        <taxon>Pontibacter</taxon>
    </lineage>
</organism>
<dbReference type="GO" id="GO:0098797">
    <property type="term" value="C:plasma membrane protein complex"/>
    <property type="evidence" value="ECO:0007669"/>
    <property type="project" value="TreeGrafter"/>
</dbReference>
<accession>A0A6B3LW97</accession>
<dbReference type="InterPro" id="IPR037682">
    <property type="entry name" value="TonB_C"/>
</dbReference>